<protein>
    <submittedName>
        <fullName evidence="2">Uncharacterized protein</fullName>
    </submittedName>
</protein>
<organism evidence="2 3">
    <name type="scientific">Trema orientale</name>
    <name type="common">Charcoal tree</name>
    <name type="synonym">Celtis orientalis</name>
    <dbReference type="NCBI Taxonomy" id="63057"/>
    <lineage>
        <taxon>Eukaryota</taxon>
        <taxon>Viridiplantae</taxon>
        <taxon>Streptophyta</taxon>
        <taxon>Embryophyta</taxon>
        <taxon>Tracheophyta</taxon>
        <taxon>Spermatophyta</taxon>
        <taxon>Magnoliopsida</taxon>
        <taxon>eudicotyledons</taxon>
        <taxon>Gunneridae</taxon>
        <taxon>Pentapetalae</taxon>
        <taxon>rosids</taxon>
        <taxon>fabids</taxon>
        <taxon>Rosales</taxon>
        <taxon>Cannabaceae</taxon>
        <taxon>Trema</taxon>
    </lineage>
</organism>
<keyword evidence="1" id="KW-1133">Transmembrane helix</keyword>
<dbReference type="AlphaFoldDB" id="A0A2P5FKF1"/>
<dbReference type="InParanoid" id="A0A2P5FKF1"/>
<feature type="transmembrane region" description="Helical" evidence="1">
    <location>
        <begin position="37"/>
        <end position="56"/>
    </location>
</feature>
<name>A0A2P5FKF1_TREOI</name>
<reference evidence="3" key="1">
    <citation type="submission" date="2016-06" db="EMBL/GenBank/DDBJ databases">
        <title>Parallel loss of symbiosis genes in relatives of nitrogen-fixing non-legume Parasponia.</title>
        <authorList>
            <person name="Van Velzen R."/>
            <person name="Holmer R."/>
            <person name="Bu F."/>
            <person name="Rutten L."/>
            <person name="Van Zeijl A."/>
            <person name="Liu W."/>
            <person name="Santuari L."/>
            <person name="Cao Q."/>
            <person name="Sharma T."/>
            <person name="Shen D."/>
            <person name="Roswanjaya Y."/>
            <person name="Wardhani T."/>
            <person name="Kalhor M.S."/>
            <person name="Jansen J."/>
            <person name="Van den Hoogen J."/>
            <person name="Gungor B."/>
            <person name="Hartog M."/>
            <person name="Hontelez J."/>
            <person name="Verver J."/>
            <person name="Yang W.-C."/>
            <person name="Schijlen E."/>
            <person name="Repin R."/>
            <person name="Schilthuizen M."/>
            <person name="Schranz E."/>
            <person name="Heidstra R."/>
            <person name="Miyata K."/>
            <person name="Fedorova E."/>
            <person name="Kohlen W."/>
            <person name="Bisseling T."/>
            <person name="Smit S."/>
            <person name="Geurts R."/>
        </authorList>
    </citation>
    <scope>NUCLEOTIDE SEQUENCE [LARGE SCALE GENOMIC DNA]</scope>
    <source>
        <strain evidence="3">cv. RG33-2</strain>
    </source>
</reference>
<proteinExistence type="predicted"/>
<accession>A0A2P5FKF1</accession>
<evidence type="ECO:0000313" key="3">
    <source>
        <dbReference type="Proteomes" id="UP000237000"/>
    </source>
</evidence>
<dbReference type="Proteomes" id="UP000237000">
    <property type="component" value="Unassembled WGS sequence"/>
</dbReference>
<evidence type="ECO:0000256" key="1">
    <source>
        <dbReference type="SAM" id="Phobius"/>
    </source>
</evidence>
<evidence type="ECO:0000313" key="2">
    <source>
        <dbReference type="EMBL" id="PON98270.1"/>
    </source>
</evidence>
<keyword evidence="3" id="KW-1185">Reference proteome</keyword>
<dbReference type="OrthoDB" id="10366380at2759"/>
<dbReference type="EMBL" id="JXTC01000025">
    <property type="protein sequence ID" value="PON98270.1"/>
    <property type="molecule type" value="Genomic_DNA"/>
</dbReference>
<comment type="caution">
    <text evidence="2">The sequence shown here is derived from an EMBL/GenBank/DDBJ whole genome shotgun (WGS) entry which is preliminary data.</text>
</comment>
<gene>
    <name evidence="2" type="ORF">TorRG33x02_058450</name>
</gene>
<sequence length="90" mass="10330">MEPKLSQGLIKLKVKGFELGLPPQIIDSVHKVLEVHISFVLSIPLPLLFLDLIWIIGRSLSTSQRLDHIHHLYIELHIFGLFVPHHNVIM</sequence>
<keyword evidence="1" id="KW-0812">Transmembrane</keyword>
<keyword evidence="1" id="KW-0472">Membrane</keyword>